<dbReference type="PROSITE" id="PS51996">
    <property type="entry name" value="TR_MART"/>
    <property type="match status" value="1"/>
</dbReference>
<evidence type="ECO:0000313" key="2">
    <source>
        <dbReference type="EMBL" id="AVL94642.1"/>
    </source>
</evidence>
<dbReference type="InterPro" id="IPR003540">
    <property type="entry name" value="ADP-ribosyltransferase"/>
</dbReference>
<accession>A0A2P1EL75</accession>
<dbReference type="SUPFAM" id="SSF56399">
    <property type="entry name" value="ADP-ribosylation"/>
    <property type="match status" value="1"/>
</dbReference>
<dbReference type="Gene3D" id="3.90.176.10">
    <property type="entry name" value="Toxin ADP-ribosyltransferase, Chain A, domain 1"/>
    <property type="match status" value="1"/>
</dbReference>
<dbReference type="EMBL" id="MG807320">
    <property type="protein sequence ID" value="AVL94642.1"/>
    <property type="molecule type" value="Genomic_DNA"/>
</dbReference>
<gene>
    <name evidence="2" type="ORF">mc_256</name>
</gene>
<evidence type="ECO:0000313" key="3">
    <source>
        <dbReference type="Proteomes" id="UP000289600"/>
    </source>
</evidence>
<name>A0A2P1EL75_9VIRU</name>
<sequence length="729" mass="86551">MIYYYVSPENPYIIKSTEYIDEIVNMLYSNEAQLISSQQVKELKLPNDYLNKFRQSISKYGDRIPLYDISFNHIYLIYRENVYQRIYNENYRFVDNDFLTDLKNLKDPTAADLDNLRILSNYDLDILTNTYAKIFYESFVLHKYITNCRRPSFASGMEHIMPYYKINELYYLAYDWNLTNKTTLTTEEINSLCKEISKFDISAKTLLDHQLYIYDSRAIGLVKHYSLFGSYYMNNYLRLNQCCLPGNRSYDDVIRNPDLENQIEIMTKLISKAPGFSESHTVYRFVENDSYLQHLKIGDIYQDTSFMSTTRNPFYYKENYAFGYILIKITLPKNIIGVGLCIESYSNFPSEEEIILPPASKYKLINYTDTEEVAHFQNIFNLKVQKKYEFEWVGNSYVGENASEIKINMPGAFIPELNRIDLSDLLQDDNFRTINISDRFVYFKNNYVNMNNQFKCLIGNTEYTFNIGSYDSSSVYKPFFYYELKNGIMISTSNPKYGNINILIELGPVIHINYYFRYSVTDPSIVVDLNKPEWIHWLSLLAFAVGSRNVVIHSNYTLKYNKNDTIEQKQMKTRYTFSENVYLYMKNKIKLFQFDEITTAFDYAQFDYLENLPTEEFINPTDKDELYRIAKSSKCQNLAQLYIYIVEQYPKLIKTFEDKMDTIYDVGKNPFRNVMYNLNAWRYLYDRYLINRIPSDKDFSFSKATFKKLIGDKKIPKFKNRLRAFLVNK</sequence>
<feature type="domain" description="ADP ribosyltransferase" evidence="1">
    <location>
        <begin position="231"/>
        <end position="377"/>
    </location>
</feature>
<keyword evidence="3" id="KW-1185">Reference proteome</keyword>
<evidence type="ECO:0000259" key="1">
    <source>
        <dbReference type="Pfam" id="PF03496"/>
    </source>
</evidence>
<dbReference type="Proteomes" id="UP000289600">
    <property type="component" value="Segment"/>
</dbReference>
<reference evidence="3" key="1">
    <citation type="submission" date="2018-01" db="EMBL/GenBank/DDBJ databases">
        <title>Testimony of 'menage a trois' revealed by the proteome of Megavirus virophage.</title>
        <authorList>
            <person name="Jeudy S."/>
            <person name="Bertaux L."/>
            <person name="Alempic J.-M."/>
            <person name="Lartigue A."/>
            <person name="Legendre M."/>
            <person name="Philippe N."/>
            <person name="Beucher L."/>
            <person name="Biondi E."/>
            <person name="Juul S."/>
            <person name="Turner D."/>
            <person name="Coute Y."/>
            <person name="Claverie J.-M."/>
            <person name="Abergel C."/>
        </authorList>
    </citation>
    <scope>NUCLEOTIDE SEQUENCE [LARGE SCALE GENOMIC DNA]</scope>
</reference>
<proteinExistence type="predicted"/>
<dbReference type="GO" id="GO:0005576">
    <property type="term" value="C:extracellular region"/>
    <property type="evidence" value="ECO:0007669"/>
    <property type="project" value="InterPro"/>
</dbReference>
<protein>
    <submittedName>
        <fullName evidence="2">VIP2 superfamily protein</fullName>
    </submittedName>
</protein>
<organism evidence="2 3">
    <name type="scientific">Moumouvirus australiensis</name>
    <dbReference type="NCBI Taxonomy" id="2109587"/>
    <lineage>
        <taxon>Viruses</taxon>
        <taxon>Varidnaviria</taxon>
        <taxon>Bamfordvirae</taxon>
        <taxon>Nucleocytoviricota</taxon>
        <taxon>Megaviricetes</taxon>
        <taxon>Imitervirales</taxon>
        <taxon>Mimiviridae</taxon>
        <taxon>Megamimivirinae</taxon>
        <taxon>Moumouvirus</taxon>
        <taxon>Moumouvirus australiense</taxon>
    </lineage>
</organism>
<dbReference type="Pfam" id="PF03496">
    <property type="entry name" value="ADPrib_exo_Tox"/>
    <property type="match status" value="1"/>
</dbReference>